<dbReference type="GO" id="GO:0009360">
    <property type="term" value="C:DNA polymerase III complex"/>
    <property type="evidence" value="ECO:0007669"/>
    <property type="project" value="InterPro"/>
</dbReference>
<dbReference type="PANTHER" id="PTHR11669">
    <property type="entry name" value="REPLICATION FACTOR C / DNA POLYMERASE III GAMMA-TAU SUBUNIT"/>
    <property type="match status" value="1"/>
</dbReference>
<evidence type="ECO:0000256" key="1">
    <source>
        <dbReference type="ARBA" id="ARBA00006360"/>
    </source>
</evidence>
<proteinExistence type="inferred from homology"/>
<evidence type="ECO:0000313" key="10">
    <source>
        <dbReference type="EMBL" id="DAF92120.1"/>
    </source>
</evidence>
<dbReference type="Pfam" id="PF13177">
    <property type="entry name" value="DNA_pol3_delta2"/>
    <property type="match status" value="1"/>
</dbReference>
<dbReference type="InterPro" id="IPR003593">
    <property type="entry name" value="AAA+_ATPase"/>
</dbReference>
<comment type="catalytic activity">
    <reaction evidence="8">
        <text>DNA(n) + a 2'-deoxyribonucleoside 5'-triphosphate = DNA(n+1) + diphosphate</text>
        <dbReference type="Rhea" id="RHEA:22508"/>
        <dbReference type="Rhea" id="RHEA-COMP:17339"/>
        <dbReference type="Rhea" id="RHEA-COMP:17340"/>
        <dbReference type="ChEBI" id="CHEBI:33019"/>
        <dbReference type="ChEBI" id="CHEBI:61560"/>
        <dbReference type="ChEBI" id="CHEBI:173112"/>
        <dbReference type="EC" id="2.7.7.7"/>
    </reaction>
</comment>
<accession>A0A8S5UCC3</accession>
<evidence type="ECO:0000256" key="5">
    <source>
        <dbReference type="ARBA" id="ARBA00022833"/>
    </source>
</evidence>
<dbReference type="EC" id="2.7.7.7" evidence="2"/>
<dbReference type="Pfam" id="PF22608">
    <property type="entry name" value="DNAX_ATPase_lid"/>
    <property type="match status" value="1"/>
</dbReference>
<dbReference type="SMART" id="SM00382">
    <property type="entry name" value="AAA"/>
    <property type="match status" value="1"/>
</dbReference>
<dbReference type="GO" id="GO:0005524">
    <property type="term" value="F:ATP binding"/>
    <property type="evidence" value="ECO:0007669"/>
    <property type="project" value="UniProtKB-KW"/>
</dbReference>
<feature type="domain" description="AAA+ ATPase" evidence="9">
    <location>
        <begin position="36"/>
        <end position="155"/>
    </location>
</feature>
<keyword evidence="7" id="KW-0808">Transferase</keyword>
<dbReference type="CDD" id="cd00009">
    <property type="entry name" value="AAA"/>
    <property type="match status" value="1"/>
</dbReference>
<keyword evidence="5" id="KW-0862">Zinc</keyword>
<dbReference type="Gene3D" id="1.10.8.60">
    <property type="match status" value="1"/>
</dbReference>
<keyword evidence="7" id="KW-0239">DNA-directed DNA polymerase</keyword>
<evidence type="ECO:0000256" key="8">
    <source>
        <dbReference type="ARBA" id="ARBA00049244"/>
    </source>
</evidence>
<keyword evidence="3" id="KW-0479">Metal-binding</keyword>
<dbReference type="SUPFAM" id="SSF52540">
    <property type="entry name" value="P-loop containing nucleoside triphosphate hydrolases"/>
    <property type="match status" value="1"/>
</dbReference>
<reference evidence="10" key="1">
    <citation type="journal article" date="2021" name="Proc. Natl. Acad. Sci. U.S.A.">
        <title>A Catalog of Tens of Thousands of Viruses from Human Metagenomes Reveals Hidden Associations with Chronic Diseases.</title>
        <authorList>
            <person name="Tisza M.J."/>
            <person name="Buck C.B."/>
        </authorList>
    </citation>
    <scope>NUCLEOTIDE SEQUENCE</scope>
    <source>
        <strain evidence="10">CtgN495</strain>
    </source>
</reference>
<dbReference type="GO" id="GO:0046872">
    <property type="term" value="F:metal ion binding"/>
    <property type="evidence" value="ECO:0007669"/>
    <property type="project" value="UniProtKB-KW"/>
</dbReference>
<evidence type="ECO:0000256" key="6">
    <source>
        <dbReference type="ARBA" id="ARBA00022840"/>
    </source>
</evidence>
<dbReference type="GO" id="GO:0003887">
    <property type="term" value="F:DNA-directed DNA polymerase activity"/>
    <property type="evidence" value="ECO:0007669"/>
    <property type="project" value="UniProtKB-KW"/>
</dbReference>
<dbReference type="InterPro" id="IPR045085">
    <property type="entry name" value="HLD_clamp_pol_III_gamma_tau"/>
</dbReference>
<keyword evidence="6" id="KW-0067">ATP-binding</keyword>
<dbReference type="Gene3D" id="3.40.50.300">
    <property type="entry name" value="P-loop containing nucleotide triphosphate hydrolases"/>
    <property type="match status" value="1"/>
</dbReference>
<evidence type="ECO:0000256" key="2">
    <source>
        <dbReference type="ARBA" id="ARBA00012417"/>
    </source>
</evidence>
<dbReference type="GO" id="GO:0006261">
    <property type="term" value="P:DNA-templated DNA replication"/>
    <property type="evidence" value="ECO:0007669"/>
    <property type="project" value="TreeGrafter"/>
</dbReference>
<keyword evidence="4" id="KW-0547">Nucleotide-binding</keyword>
<protein>
    <recommendedName>
        <fullName evidence="2">DNA-directed DNA polymerase</fullName>
        <ecNumber evidence="2">2.7.7.7</ecNumber>
    </recommendedName>
</protein>
<name>A0A8S5UCC3_9CAUD</name>
<dbReference type="InterPro" id="IPR012763">
    <property type="entry name" value="DNA_pol_III_sug/sutau_N"/>
</dbReference>
<comment type="similarity">
    <text evidence="1">Belongs to the DnaX/STICHEL family.</text>
</comment>
<dbReference type="InterPro" id="IPR027417">
    <property type="entry name" value="P-loop_NTPase"/>
</dbReference>
<dbReference type="InterPro" id="IPR050238">
    <property type="entry name" value="DNA_Rep/Repair_Clamp_Loader"/>
</dbReference>
<dbReference type="NCBIfam" id="TIGR02397">
    <property type="entry name" value="dnaX_nterm"/>
    <property type="match status" value="1"/>
</dbReference>
<evidence type="ECO:0000259" key="9">
    <source>
        <dbReference type="SMART" id="SM00382"/>
    </source>
</evidence>
<dbReference type="CDD" id="cd18137">
    <property type="entry name" value="HLD_clamp_pol_III_gamma_tau"/>
    <property type="match status" value="1"/>
</dbReference>
<dbReference type="EMBL" id="BK016063">
    <property type="protein sequence ID" value="DAF92120.1"/>
    <property type="molecule type" value="Genomic_DNA"/>
</dbReference>
<evidence type="ECO:0000256" key="3">
    <source>
        <dbReference type="ARBA" id="ARBA00022723"/>
    </source>
</evidence>
<organism evidence="10">
    <name type="scientific">Siphoviridae sp. ctgN495</name>
    <dbReference type="NCBI Taxonomy" id="2825608"/>
    <lineage>
        <taxon>Viruses</taxon>
        <taxon>Duplodnaviria</taxon>
        <taxon>Heunggongvirae</taxon>
        <taxon>Uroviricota</taxon>
        <taxon>Caudoviricetes</taxon>
    </lineage>
</organism>
<evidence type="ECO:0000256" key="4">
    <source>
        <dbReference type="ARBA" id="ARBA00022741"/>
    </source>
</evidence>
<dbReference type="PANTHER" id="PTHR11669:SF0">
    <property type="entry name" value="PROTEIN STICHEL-LIKE 2"/>
    <property type="match status" value="1"/>
</dbReference>
<evidence type="ECO:0000256" key="7">
    <source>
        <dbReference type="ARBA" id="ARBA00022932"/>
    </source>
</evidence>
<keyword evidence="7" id="KW-0548">Nucleotidyltransferase</keyword>
<sequence>MPSLAVKYRPKTFEDLVEQSVVRDILVKICDTDPIVVRNFLLIGPAGCGKTTLSRIIANKLNGNSSNIIEIDAASNNGVDSVRAIVDQARTFPVGSKYKVFICDECHAFTSNSWQIFLKTLEESPAKTIFCFCTTNPEKIPATILSRVQTFQLSKISLQGITSRLKYVLDSEISEGRNIKYDMKAISYIAKLARGGMRDALTLLDKALSYSEDVSLENISKSLNLPNYDDYFNLLNACAKKDNSAIAKIVNDVYNSGVNFVTWFTGFHSFVMNIVKYIFLQDINETMIPSYYEDKISSYNSKHSMICLKLANKLLKMDNELKTTSYLQELALTYLCS</sequence>